<reference evidence="4 5" key="1">
    <citation type="submission" date="2015-03" db="EMBL/GenBank/DDBJ databases">
        <authorList>
            <consortium name="Pathogen Informatics"/>
            <person name="Murphy D."/>
        </authorList>
    </citation>
    <scope>NUCLEOTIDE SEQUENCE [LARGE SCALE GENOMIC DNA]</scope>
    <source>
        <strain evidence="4 5">FE82747</strain>
    </source>
</reference>
<feature type="chain" id="PRO_5041453064" evidence="1">
    <location>
        <begin position="25"/>
        <end position="481"/>
    </location>
</feature>
<evidence type="ECO:0000313" key="5">
    <source>
        <dbReference type="Proteomes" id="UP000040841"/>
    </source>
</evidence>
<dbReference type="PIRSF" id="PIRSF019015">
    <property type="entry name" value="P60_peptidase_YkfC"/>
    <property type="match status" value="1"/>
</dbReference>
<gene>
    <name evidence="4" type="ORF">ERS008502_00844</name>
</gene>
<feature type="domain" description="SH3b1" evidence="2">
    <location>
        <begin position="182"/>
        <end position="232"/>
    </location>
</feature>
<dbReference type="InterPro" id="IPR038765">
    <property type="entry name" value="Papain-like_cys_pep_sf"/>
</dbReference>
<dbReference type="InterPro" id="IPR026864">
    <property type="entry name" value="SH3b2-type_SH3"/>
</dbReference>
<evidence type="ECO:0000313" key="4">
    <source>
        <dbReference type="EMBL" id="CNH57823.1"/>
    </source>
</evidence>
<comment type="caution">
    <text evidence="4">The sequence shown here is derived from an EMBL/GenBank/DDBJ whole genome shotgun (WGS) entry which is preliminary data.</text>
</comment>
<name>A0AA36PI97_YERMO</name>
<feature type="domain" description="SH3b2-type SH3" evidence="3">
    <location>
        <begin position="253"/>
        <end position="286"/>
    </location>
</feature>
<evidence type="ECO:0000259" key="2">
    <source>
        <dbReference type="Pfam" id="PF12913"/>
    </source>
</evidence>
<keyword evidence="4" id="KW-0378">Hydrolase</keyword>
<dbReference type="InterPro" id="IPR027017">
    <property type="entry name" value="P60_peptidase_YkfC"/>
</dbReference>
<dbReference type="AlphaFoldDB" id="A0AA36PI97"/>
<keyword evidence="1" id="KW-0732">Signal</keyword>
<dbReference type="RefSeq" id="WP_072083482.1">
    <property type="nucleotide sequence ID" value="NZ_CABMMJ010000001.1"/>
</dbReference>
<dbReference type="Pfam" id="PF12913">
    <property type="entry name" value="SH3_6"/>
    <property type="match status" value="1"/>
</dbReference>
<feature type="signal peptide" evidence="1">
    <location>
        <begin position="1"/>
        <end position="24"/>
    </location>
</feature>
<dbReference type="GO" id="GO:0016787">
    <property type="term" value="F:hydrolase activity"/>
    <property type="evidence" value="ECO:0007669"/>
    <property type="project" value="UniProtKB-KW"/>
</dbReference>
<dbReference type="InterPro" id="IPR039439">
    <property type="entry name" value="SH3b1_dom"/>
</dbReference>
<proteinExistence type="predicted"/>
<evidence type="ECO:0000259" key="3">
    <source>
        <dbReference type="Pfam" id="PF12914"/>
    </source>
</evidence>
<evidence type="ECO:0000256" key="1">
    <source>
        <dbReference type="SAM" id="SignalP"/>
    </source>
</evidence>
<dbReference type="Proteomes" id="UP000040841">
    <property type="component" value="Unassembled WGS sequence"/>
</dbReference>
<dbReference type="Gene3D" id="3.90.1720.10">
    <property type="entry name" value="endopeptidase domain like (from Nostoc punctiforme)"/>
    <property type="match status" value="1"/>
</dbReference>
<sequence length="481" mass="53291">MKRAIGLAALLILTGCADSPPPLAASSRKEPAMHSSFPLIDQTKTVFPLQDYPQNADKWIPPTDPHYRSPFISAVQQHVHFNALMRHYFGQSRNDESPWNAFYIHPFLGDGGAAKESISAHVNHYTHPDARYYGENFMLLEMAWKEQMRHLALIPIPQTYLPSSRGISLKETAVRLLPTAYPAFNDPSQAGEGYPFDTLQSSAIHPGTPIYIAGTTRDKSWSFVITPTVSGWANSADLAKVDDIFIQKWTAMAKKSLGAVVNDNASFVDKAGVFRFTARTGTLLPLTMVEGKEVAAIPVSNSQGIAAIHYTPFAENTLRRVPLPPTPENMSHLIKNMQGKNYGWGDIYGFNDCSAEIRNLMLPFGIFLPRNSLAQSHSGKRVDLSHYSTEARIKYLAQQGKSFTTLIYIGGHVMLYIGNTDWAGNTVPMTYQNLWGLKPSNASSRSIIGKSVFFPLLPQYPEAPELGSLAGKDKFILTWLN</sequence>
<dbReference type="SUPFAM" id="SSF54001">
    <property type="entry name" value="Cysteine proteinases"/>
    <property type="match status" value="1"/>
</dbReference>
<dbReference type="EMBL" id="CQBM01000001">
    <property type="protein sequence ID" value="CNH57823.1"/>
    <property type="molecule type" value="Genomic_DNA"/>
</dbReference>
<protein>
    <submittedName>
        <fullName evidence="4">Cell wall-associated hydrolase</fullName>
    </submittedName>
</protein>
<accession>A0AA36PI97</accession>
<organism evidence="4 5">
    <name type="scientific">Yersinia mollaretii</name>
    <dbReference type="NCBI Taxonomy" id="33060"/>
    <lineage>
        <taxon>Bacteria</taxon>
        <taxon>Pseudomonadati</taxon>
        <taxon>Pseudomonadota</taxon>
        <taxon>Gammaproteobacteria</taxon>
        <taxon>Enterobacterales</taxon>
        <taxon>Yersiniaceae</taxon>
        <taxon>Yersinia</taxon>
    </lineage>
</organism>
<dbReference type="Pfam" id="PF12914">
    <property type="entry name" value="SH3_7"/>
    <property type="match status" value="1"/>
</dbReference>
<dbReference type="PROSITE" id="PS51257">
    <property type="entry name" value="PROKAR_LIPOPROTEIN"/>
    <property type="match status" value="1"/>
</dbReference>